<dbReference type="GO" id="GO:0005737">
    <property type="term" value="C:cytoplasm"/>
    <property type="evidence" value="ECO:0007669"/>
    <property type="project" value="UniProtKB-SubCell"/>
</dbReference>
<reference evidence="5 6" key="1">
    <citation type="submission" date="2019-03" db="EMBL/GenBank/DDBJ databases">
        <title>Genomic Encyclopedia of Type Strains, Phase IV (KMG-IV): sequencing the most valuable type-strain genomes for metagenomic binning, comparative biology and taxonomic classification.</title>
        <authorList>
            <person name="Goeker M."/>
        </authorList>
    </citation>
    <scope>NUCLEOTIDE SEQUENCE [LARGE SCALE GENOMIC DNA]</scope>
    <source>
        <strain evidence="5 6">DSM 19580</strain>
    </source>
</reference>
<dbReference type="EMBL" id="SMCR01000014">
    <property type="protein sequence ID" value="TCV91930.1"/>
    <property type="molecule type" value="Genomic_DNA"/>
</dbReference>
<sequence>MPDNTVAVAVAVPANDDPNGWSGHLSLGFALRQGRTVMVRRRHQGPFMVQRPFYPESDLPHVYLLHPPGGVVGGDSLTLDVCLAQGSHALLTMPGATKFYRSAGPIARLTQHFTLAQGSTLEWLPQGNIFFPYANVHMDTVFSLAAGARLIGFETHCLGRPVLDESFIGGTLDARLRIALPASCGLSERLGIIDGVLDIVGGFPLCGTLFAYPVDPSLLEKVRERLRHSALPAAGATLIDDLLMVRLLDHDNQRLQGLLHAIWTLLRPAMLGRNAIIPRIWAT</sequence>
<keyword evidence="6" id="KW-1185">Reference proteome</keyword>
<gene>
    <name evidence="4" type="primary">ureD</name>
    <name evidence="5" type="ORF">EDC52_11437</name>
</gene>
<comment type="caution">
    <text evidence="5">The sequence shown here is derived from an EMBL/GenBank/DDBJ whole genome shotgun (WGS) entry which is preliminary data.</text>
</comment>
<keyword evidence="2 4" id="KW-0996">Nickel insertion</keyword>
<dbReference type="RefSeq" id="WP_131867588.1">
    <property type="nucleotide sequence ID" value="NZ_SMCR01000014.1"/>
</dbReference>
<accession>A0A4R3YIB3</accession>
<dbReference type="Pfam" id="PF01774">
    <property type="entry name" value="UreD"/>
    <property type="match status" value="1"/>
</dbReference>
<evidence type="ECO:0000256" key="4">
    <source>
        <dbReference type="HAMAP-Rule" id="MF_01384"/>
    </source>
</evidence>
<organism evidence="5 6">
    <name type="scientific">Biostraticola tofi</name>
    <dbReference type="NCBI Taxonomy" id="466109"/>
    <lineage>
        <taxon>Bacteria</taxon>
        <taxon>Pseudomonadati</taxon>
        <taxon>Pseudomonadota</taxon>
        <taxon>Gammaproteobacteria</taxon>
        <taxon>Enterobacterales</taxon>
        <taxon>Bruguierivoracaceae</taxon>
        <taxon>Biostraticola</taxon>
    </lineage>
</organism>
<evidence type="ECO:0000256" key="2">
    <source>
        <dbReference type="ARBA" id="ARBA00022988"/>
    </source>
</evidence>
<protein>
    <recommendedName>
        <fullName evidence="4">Urease accessory protein UreD</fullName>
    </recommendedName>
</protein>
<dbReference type="GO" id="GO:0016151">
    <property type="term" value="F:nickel cation binding"/>
    <property type="evidence" value="ECO:0007669"/>
    <property type="project" value="UniProtKB-UniRule"/>
</dbReference>
<dbReference type="OrthoDB" id="9798842at2"/>
<proteinExistence type="inferred from homology"/>
<dbReference type="InterPro" id="IPR002669">
    <property type="entry name" value="UreD"/>
</dbReference>
<comment type="subcellular location">
    <subcellularLocation>
        <location evidence="4">Cytoplasm</location>
    </subcellularLocation>
</comment>
<comment type="subunit">
    <text evidence="4">UreD, UreF and UreG form a complex that acts as a GTP-hydrolysis-dependent molecular chaperone, activating the urease apoprotein by helping to assemble the nickel containing metallocenter of UreC. The UreE protein probably delivers the nickel.</text>
</comment>
<evidence type="ECO:0000256" key="3">
    <source>
        <dbReference type="ARBA" id="ARBA00023186"/>
    </source>
</evidence>
<dbReference type="HAMAP" id="MF_01384">
    <property type="entry name" value="UreD"/>
    <property type="match status" value="1"/>
</dbReference>
<dbReference type="PANTHER" id="PTHR33643">
    <property type="entry name" value="UREASE ACCESSORY PROTEIN D"/>
    <property type="match status" value="1"/>
</dbReference>
<keyword evidence="4" id="KW-0963">Cytoplasm</keyword>
<name>A0A4R3YIB3_9GAMM</name>
<evidence type="ECO:0000313" key="5">
    <source>
        <dbReference type="EMBL" id="TCV91930.1"/>
    </source>
</evidence>
<dbReference type="AlphaFoldDB" id="A0A4R3YIB3"/>
<dbReference type="PANTHER" id="PTHR33643:SF1">
    <property type="entry name" value="UREASE ACCESSORY PROTEIN D"/>
    <property type="match status" value="1"/>
</dbReference>
<evidence type="ECO:0000256" key="1">
    <source>
        <dbReference type="ARBA" id="ARBA00007177"/>
    </source>
</evidence>
<keyword evidence="3 4" id="KW-0143">Chaperone</keyword>
<dbReference type="Proteomes" id="UP000295719">
    <property type="component" value="Unassembled WGS sequence"/>
</dbReference>
<evidence type="ECO:0000313" key="6">
    <source>
        <dbReference type="Proteomes" id="UP000295719"/>
    </source>
</evidence>
<comment type="function">
    <text evidence="4">Required for maturation of urease via the functional incorporation of the urease nickel metallocenter.</text>
</comment>
<comment type="similarity">
    <text evidence="1 4">Belongs to the UreD family.</text>
</comment>